<proteinExistence type="predicted"/>
<organism evidence="3">
    <name type="scientific">Schistocephalus solidus</name>
    <name type="common">Tapeworm</name>
    <dbReference type="NCBI Taxonomy" id="70667"/>
    <lineage>
        <taxon>Eukaryota</taxon>
        <taxon>Metazoa</taxon>
        <taxon>Spiralia</taxon>
        <taxon>Lophotrochozoa</taxon>
        <taxon>Platyhelminthes</taxon>
        <taxon>Cestoda</taxon>
        <taxon>Eucestoda</taxon>
        <taxon>Diphyllobothriidea</taxon>
        <taxon>Diphyllobothriidae</taxon>
        <taxon>Schistocephalus</taxon>
    </lineage>
</organism>
<protein>
    <submittedName>
        <fullName evidence="1 3">Uncharacterized protein</fullName>
    </submittedName>
</protein>
<reference evidence="1 2" key="2">
    <citation type="submission" date="2018-11" db="EMBL/GenBank/DDBJ databases">
        <authorList>
            <consortium name="Pathogen Informatics"/>
        </authorList>
    </citation>
    <scope>NUCLEOTIDE SEQUENCE [LARGE SCALE GENOMIC DNA]</scope>
    <source>
        <strain evidence="1 2">NST_G2</strain>
    </source>
</reference>
<dbReference type="AlphaFoldDB" id="A0A183SM84"/>
<dbReference type="EMBL" id="UYSU01033210">
    <property type="protein sequence ID" value="VDL91717.1"/>
    <property type="molecule type" value="Genomic_DNA"/>
</dbReference>
<gene>
    <name evidence="1" type="ORF">SSLN_LOCUS5332</name>
</gene>
<dbReference type="STRING" id="70667.A0A183SM84"/>
<evidence type="ECO:0000313" key="2">
    <source>
        <dbReference type="Proteomes" id="UP000275846"/>
    </source>
</evidence>
<dbReference type="OrthoDB" id="6433932at2759"/>
<reference evidence="3" key="1">
    <citation type="submission" date="2016-06" db="UniProtKB">
        <authorList>
            <consortium name="WormBaseParasite"/>
        </authorList>
    </citation>
    <scope>IDENTIFICATION</scope>
</reference>
<dbReference type="WBParaSite" id="SSLN_0000550301-mRNA-1">
    <property type="protein sequence ID" value="SSLN_0000550301-mRNA-1"/>
    <property type="gene ID" value="SSLN_0000550301"/>
</dbReference>
<name>A0A183SM84_SCHSO</name>
<evidence type="ECO:0000313" key="3">
    <source>
        <dbReference type="WBParaSite" id="SSLN_0000550301-mRNA-1"/>
    </source>
</evidence>
<evidence type="ECO:0000313" key="1">
    <source>
        <dbReference type="EMBL" id="VDL91717.1"/>
    </source>
</evidence>
<keyword evidence="2" id="KW-1185">Reference proteome</keyword>
<dbReference type="Proteomes" id="UP000275846">
    <property type="component" value="Unassembled WGS sequence"/>
</dbReference>
<accession>A0A183SM84</accession>
<sequence length="229" mass="25273">MARILRSQDLDIADPERMPLLPNLRHDQLLTMDSFPLEVHHILAPVSGSFNATQFPEMAERLMRMSGIEKSQPVTISSSLVPSVSPLSHLKAELAQLAEQVASLQEPTASSFRILPIPYTAHFNCLACPVIIVSSHLSRNLLFSPGLDLAEMVAEQRRIGLPSEKDVSGLQLQELPLTTGNDTILCDVSTPAHRPFVPPSLRRKVLSSLHNLSHPGRRATDKLVSERFV</sequence>